<dbReference type="Proteomes" id="UP000244677">
    <property type="component" value="Chromosome"/>
</dbReference>
<evidence type="ECO:0000313" key="1">
    <source>
        <dbReference type="EMBL" id="AWG24357.1"/>
    </source>
</evidence>
<sequence>MSDLQKEKEELIEMFGIHFETHHNLSPLSSRILGTLIVSCSKTGLTFEELVSVIGASKSSVSTNLNLLLKLGKIEYYTVHGDRKKYFRPSSFGKRMQTYLEIVQDEKKMVERMVRFRSKCKTTVEESTSLKKLEVYKEHVNDFEVFLNNTIQKLDKIENN</sequence>
<reference evidence="1 2" key="1">
    <citation type="submission" date="2017-04" db="EMBL/GenBank/DDBJ databases">
        <title>Complete genome sequence of Flavobacterium kingsejong AJ004.</title>
        <authorList>
            <person name="Lee P.C."/>
        </authorList>
    </citation>
    <scope>NUCLEOTIDE SEQUENCE [LARGE SCALE GENOMIC DNA]</scope>
    <source>
        <strain evidence="1 2">AJ004</strain>
    </source>
</reference>
<dbReference type="InterPro" id="IPR036390">
    <property type="entry name" value="WH_DNA-bd_sf"/>
</dbReference>
<protein>
    <recommendedName>
        <fullName evidence="3">Transcriptional regulator</fullName>
    </recommendedName>
</protein>
<dbReference type="RefSeq" id="WP_108736003.1">
    <property type="nucleotide sequence ID" value="NZ_CP020919.1"/>
</dbReference>
<dbReference type="Gene3D" id="1.10.10.10">
    <property type="entry name" value="Winged helix-like DNA-binding domain superfamily/Winged helix DNA-binding domain"/>
    <property type="match status" value="1"/>
</dbReference>
<dbReference type="KEGG" id="fki:FK004_03485"/>
<dbReference type="SUPFAM" id="SSF46785">
    <property type="entry name" value="Winged helix' DNA-binding domain"/>
    <property type="match status" value="1"/>
</dbReference>
<name>A0A2S1LKU6_9FLAO</name>
<organism evidence="1 2">
    <name type="scientific">Flavobacterium kingsejongi</name>
    <dbReference type="NCBI Taxonomy" id="1678728"/>
    <lineage>
        <taxon>Bacteria</taxon>
        <taxon>Pseudomonadati</taxon>
        <taxon>Bacteroidota</taxon>
        <taxon>Flavobacteriia</taxon>
        <taxon>Flavobacteriales</taxon>
        <taxon>Flavobacteriaceae</taxon>
        <taxon>Flavobacterium</taxon>
    </lineage>
</organism>
<keyword evidence="2" id="KW-1185">Reference proteome</keyword>
<accession>A0A2S1LKU6</accession>
<proteinExistence type="predicted"/>
<evidence type="ECO:0008006" key="3">
    <source>
        <dbReference type="Google" id="ProtNLM"/>
    </source>
</evidence>
<dbReference type="EMBL" id="CP020919">
    <property type="protein sequence ID" value="AWG24357.1"/>
    <property type="molecule type" value="Genomic_DNA"/>
</dbReference>
<gene>
    <name evidence="1" type="ORF">FK004_03485</name>
</gene>
<dbReference type="AlphaFoldDB" id="A0A2S1LKU6"/>
<evidence type="ECO:0000313" key="2">
    <source>
        <dbReference type="Proteomes" id="UP000244677"/>
    </source>
</evidence>
<dbReference type="OrthoDB" id="1807857at2"/>
<dbReference type="InterPro" id="IPR036388">
    <property type="entry name" value="WH-like_DNA-bd_sf"/>
</dbReference>